<evidence type="ECO:0000256" key="1">
    <source>
        <dbReference type="SAM" id="MobiDB-lite"/>
    </source>
</evidence>
<dbReference type="Proteomes" id="UP000799766">
    <property type="component" value="Unassembled WGS sequence"/>
</dbReference>
<accession>A0A6A6NM94</accession>
<reference evidence="2" key="1">
    <citation type="journal article" date="2020" name="Stud. Mycol.">
        <title>101 Dothideomycetes genomes: a test case for predicting lifestyles and emergence of pathogens.</title>
        <authorList>
            <person name="Haridas S."/>
            <person name="Albert R."/>
            <person name="Binder M."/>
            <person name="Bloem J."/>
            <person name="Labutti K."/>
            <person name="Salamov A."/>
            <person name="Andreopoulos B."/>
            <person name="Baker S."/>
            <person name="Barry K."/>
            <person name="Bills G."/>
            <person name="Bluhm B."/>
            <person name="Cannon C."/>
            <person name="Castanera R."/>
            <person name="Culley D."/>
            <person name="Daum C."/>
            <person name="Ezra D."/>
            <person name="Gonzalez J."/>
            <person name="Henrissat B."/>
            <person name="Kuo A."/>
            <person name="Liang C."/>
            <person name="Lipzen A."/>
            <person name="Lutzoni F."/>
            <person name="Magnuson J."/>
            <person name="Mondo S."/>
            <person name="Nolan M."/>
            <person name="Ohm R."/>
            <person name="Pangilinan J."/>
            <person name="Park H.-J."/>
            <person name="Ramirez L."/>
            <person name="Alfaro M."/>
            <person name="Sun H."/>
            <person name="Tritt A."/>
            <person name="Yoshinaga Y."/>
            <person name="Zwiers L.-H."/>
            <person name="Turgeon B."/>
            <person name="Goodwin S."/>
            <person name="Spatafora J."/>
            <person name="Crous P."/>
            <person name="Grigoriev I."/>
        </authorList>
    </citation>
    <scope>NUCLEOTIDE SEQUENCE</scope>
    <source>
        <strain evidence="2">ATCC 16933</strain>
    </source>
</reference>
<feature type="region of interest" description="Disordered" evidence="1">
    <location>
        <begin position="38"/>
        <end position="101"/>
    </location>
</feature>
<sequence>MEGERRPPSAPPACLFDRATSPAAPRYCARLPLLLPAAPSPPRQVQSAPACLGSPAQRPTKPPSPPLLQPRSPHYLTCPLPKPSPTPSIHRPRHHAAVDPPASSPLFFLPSSLSCFLFLPLSAAPPTRTPPAAASLPFLPGSLSRRRSCLPG</sequence>
<evidence type="ECO:0000313" key="3">
    <source>
        <dbReference type="Proteomes" id="UP000799766"/>
    </source>
</evidence>
<gene>
    <name evidence="2" type="ORF">BDY21DRAFT_357742</name>
</gene>
<proteinExistence type="predicted"/>
<protein>
    <submittedName>
        <fullName evidence="2">Uncharacterized protein</fullName>
    </submittedName>
</protein>
<evidence type="ECO:0000313" key="2">
    <source>
        <dbReference type="EMBL" id="KAF2452862.1"/>
    </source>
</evidence>
<name>A0A6A6NM94_9PEZI</name>
<dbReference type="AlphaFoldDB" id="A0A6A6NM94"/>
<organism evidence="2 3">
    <name type="scientific">Lineolata rhizophorae</name>
    <dbReference type="NCBI Taxonomy" id="578093"/>
    <lineage>
        <taxon>Eukaryota</taxon>
        <taxon>Fungi</taxon>
        <taxon>Dikarya</taxon>
        <taxon>Ascomycota</taxon>
        <taxon>Pezizomycotina</taxon>
        <taxon>Dothideomycetes</taxon>
        <taxon>Dothideomycetes incertae sedis</taxon>
        <taxon>Lineolatales</taxon>
        <taxon>Lineolataceae</taxon>
        <taxon>Lineolata</taxon>
    </lineage>
</organism>
<dbReference type="EMBL" id="MU001702">
    <property type="protein sequence ID" value="KAF2452862.1"/>
    <property type="molecule type" value="Genomic_DNA"/>
</dbReference>
<keyword evidence="3" id="KW-1185">Reference proteome</keyword>